<dbReference type="Proteomes" id="UP000694620">
    <property type="component" value="Chromosome 10"/>
</dbReference>
<sequence length="299" mass="32236">MFENSNTAQTPKLQPARAVLAQSKRVSSGSLAPASTHDTTAGGLKSGSGHQHLKNALNLGKAMGAKVNDLLRRKEQSSLGDIGVTEVNKNVGAVLTGASKELGNGGVKLQDTFPRLEPPPPIVKKRMARSLKTTQDMMISSQPVVNSPEASDVSFNESPDKTPLVQNGKAARDEEEQSSPAMSPYHEQGGNEAETSEALRPELDAQREKDDDDDILEDTNQQLLSVPDLIHKETLDLKQRSAGQEGRMTSTPQCGKMGLHISISEDDLLENGSEDSGVPRQRSSSVDEEEHHPDLLSFE</sequence>
<feature type="compositionally biased region" description="Polar residues" evidence="1">
    <location>
        <begin position="139"/>
        <end position="157"/>
    </location>
</feature>
<feature type="compositionally biased region" description="Basic and acidic residues" evidence="1">
    <location>
        <begin position="197"/>
        <end position="209"/>
    </location>
</feature>
<proteinExistence type="predicted"/>
<dbReference type="Pfam" id="PF15429">
    <property type="entry name" value="DUF4628"/>
    <property type="match status" value="1"/>
</dbReference>
<dbReference type="CTD" id="101919931"/>
<protein>
    <submittedName>
        <fullName evidence="2">Carboxyl-terminal PDZ ligand of neuronal nitric oxide synthase protein-like</fullName>
    </submittedName>
</protein>
<evidence type="ECO:0000313" key="3">
    <source>
        <dbReference type="Proteomes" id="UP000694620"/>
    </source>
</evidence>
<evidence type="ECO:0000256" key="1">
    <source>
        <dbReference type="SAM" id="MobiDB-lite"/>
    </source>
</evidence>
<reference evidence="2" key="2">
    <citation type="submission" date="2025-08" db="UniProtKB">
        <authorList>
            <consortium name="Ensembl"/>
        </authorList>
    </citation>
    <scope>IDENTIFICATION</scope>
</reference>
<reference evidence="2" key="3">
    <citation type="submission" date="2025-09" db="UniProtKB">
        <authorList>
            <consortium name="Ensembl"/>
        </authorList>
    </citation>
    <scope>IDENTIFICATION</scope>
</reference>
<feature type="compositionally biased region" description="Basic and acidic residues" evidence="1">
    <location>
        <begin position="289"/>
        <end position="299"/>
    </location>
</feature>
<feature type="compositionally biased region" description="Polar residues" evidence="1">
    <location>
        <begin position="1"/>
        <end position="12"/>
    </location>
</feature>
<feature type="region of interest" description="Disordered" evidence="1">
    <location>
        <begin position="1"/>
        <end position="51"/>
    </location>
</feature>
<dbReference type="Ensembl" id="ENSECRT00000017545.1">
    <property type="protein sequence ID" value="ENSECRP00000017216.1"/>
    <property type="gene ID" value="ENSECRG00000011471.1"/>
</dbReference>
<name>A0A8C4SIF2_ERPCA</name>
<dbReference type="AlphaFoldDB" id="A0A8C4SIF2"/>
<feature type="compositionally biased region" description="Acidic residues" evidence="1">
    <location>
        <begin position="264"/>
        <end position="273"/>
    </location>
</feature>
<feature type="region of interest" description="Disordered" evidence="1">
    <location>
        <begin position="139"/>
        <end position="299"/>
    </location>
</feature>
<accession>A0A8C4SIF2</accession>
<gene>
    <name evidence="2" type="primary">c10h1orf226</name>
</gene>
<organism evidence="2 3">
    <name type="scientific">Erpetoichthys calabaricus</name>
    <name type="common">Rope fish</name>
    <name type="synonym">Calamoichthys calabaricus</name>
    <dbReference type="NCBI Taxonomy" id="27687"/>
    <lineage>
        <taxon>Eukaryota</taxon>
        <taxon>Metazoa</taxon>
        <taxon>Chordata</taxon>
        <taxon>Craniata</taxon>
        <taxon>Vertebrata</taxon>
        <taxon>Euteleostomi</taxon>
        <taxon>Actinopterygii</taxon>
        <taxon>Polypteriformes</taxon>
        <taxon>Polypteridae</taxon>
        <taxon>Erpetoichthys</taxon>
    </lineage>
</organism>
<evidence type="ECO:0000313" key="2">
    <source>
        <dbReference type="Ensembl" id="ENSECRP00000017216.1"/>
    </source>
</evidence>
<dbReference type="InterPro" id="IPR027851">
    <property type="entry name" value="DUF4628"/>
</dbReference>
<keyword evidence="3" id="KW-1185">Reference proteome</keyword>
<dbReference type="OrthoDB" id="10030336at2759"/>
<reference evidence="2" key="1">
    <citation type="submission" date="2021-06" db="EMBL/GenBank/DDBJ databases">
        <authorList>
            <consortium name="Wellcome Sanger Institute Data Sharing"/>
        </authorList>
    </citation>
    <scope>NUCLEOTIDE SEQUENCE [LARGE SCALE GENOMIC DNA]</scope>
</reference>
<dbReference type="GeneTree" id="ENSGT00940000164616"/>
<feature type="compositionally biased region" description="Basic and acidic residues" evidence="1">
    <location>
        <begin position="229"/>
        <end position="239"/>
    </location>
</feature>